<proteinExistence type="predicted"/>
<keyword evidence="1" id="KW-0812">Transmembrane</keyword>
<protein>
    <submittedName>
        <fullName evidence="2">Uncharacterized protein</fullName>
    </submittedName>
</protein>
<feature type="transmembrane region" description="Helical" evidence="1">
    <location>
        <begin position="96"/>
        <end position="115"/>
    </location>
</feature>
<keyword evidence="1" id="KW-0472">Membrane</keyword>
<comment type="caution">
    <text evidence="2">The sequence shown here is derived from an EMBL/GenBank/DDBJ whole genome shotgun (WGS) entry which is preliminary data.</text>
</comment>
<feature type="transmembrane region" description="Helical" evidence="1">
    <location>
        <begin position="37"/>
        <end position="55"/>
    </location>
</feature>
<keyword evidence="1" id="KW-1133">Transmembrane helix</keyword>
<organism evidence="2 3">
    <name type="scientific">Candidatus Giovannonibacteria bacterium RIFCSPLOWO2_01_FULL_46_32</name>
    <dbReference type="NCBI Taxonomy" id="1798353"/>
    <lineage>
        <taxon>Bacteria</taxon>
        <taxon>Candidatus Giovannoniibacteriota</taxon>
    </lineage>
</organism>
<feature type="transmembrane region" description="Helical" evidence="1">
    <location>
        <begin position="61"/>
        <end position="84"/>
    </location>
</feature>
<dbReference type="Proteomes" id="UP000177346">
    <property type="component" value="Unassembled WGS sequence"/>
</dbReference>
<evidence type="ECO:0000256" key="1">
    <source>
        <dbReference type="SAM" id="Phobius"/>
    </source>
</evidence>
<gene>
    <name evidence="2" type="ORF">A3B19_02925</name>
</gene>
<dbReference type="EMBL" id="MFIF01000005">
    <property type="protein sequence ID" value="OGF87509.1"/>
    <property type="molecule type" value="Genomic_DNA"/>
</dbReference>
<name>A0A1F5XI01_9BACT</name>
<evidence type="ECO:0000313" key="2">
    <source>
        <dbReference type="EMBL" id="OGF87509.1"/>
    </source>
</evidence>
<evidence type="ECO:0000313" key="3">
    <source>
        <dbReference type="Proteomes" id="UP000177346"/>
    </source>
</evidence>
<reference evidence="2 3" key="1">
    <citation type="journal article" date="2016" name="Nat. Commun.">
        <title>Thousands of microbial genomes shed light on interconnected biogeochemical processes in an aquifer system.</title>
        <authorList>
            <person name="Anantharaman K."/>
            <person name="Brown C.T."/>
            <person name="Hug L.A."/>
            <person name="Sharon I."/>
            <person name="Castelle C.J."/>
            <person name="Probst A.J."/>
            <person name="Thomas B.C."/>
            <person name="Singh A."/>
            <person name="Wilkins M.J."/>
            <person name="Karaoz U."/>
            <person name="Brodie E.L."/>
            <person name="Williams K.H."/>
            <person name="Hubbard S.S."/>
            <person name="Banfield J.F."/>
        </authorList>
    </citation>
    <scope>NUCLEOTIDE SEQUENCE [LARGE SCALE GENOMIC DNA]</scope>
</reference>
<accession>A0A1F5XI01</accession>
<dbReference type="AlphaFoldDB" id="A0A1F5XI01"/>
<sequence>MADATTAENYAGLQEARNADAAPEQGAVKTGAREAKLSVPNAVLLVLVALLIDGLQLFLNLIIIGVVVNWIIDVFALLLFYVWLKMLGMSMYESRGFKTLLSLIGAMGVEIMPLVNSLPGWTAFATLTVIFEFSGRMPVVGKLAKLASFKKS</sequence>